<dbReference type="PANTHER" id="PTHR46696:SF1">
    <property type="entry name" value="CYTOCHROME P450 YJIB-RELATED"/>
    <property type="match status" value="1"/>
</dbReference>
<organism evidence="8 9">
    <name type="scientific">Stackebrandtia nassauensis (strain DSM 44728 / CIP 108903 / NRRL B-16338 / NBRC 102104 / LLR-40K-21)</name>
    <dbReference type="NCBI Taxonomy" id="446470"/>
    <lineage>
        <taxon>Bacteria</taxon>
        <taxon>Bacillati</taxon>
        <taxon>Actinomycetota</taxon>
        <taxon>Actinomycetes</taxon>
        <taxon>Glycomycetales</taxon>
        <taxon>Glycomycetaceae</taxon>
        <taxon>Stackebrandtia</taxon>
    </lineage>
</organism>
<dbReference type="PRINTS" id="PR00359">
    <property type="entry name" value="BP450"/>
</dbReference>
<dbReference type="PANTHER" id="PTHR46696">
    <property type="entry name" value="P450, PUTATIVE (EUROFUNG)-RELATED"/>
    <property type="match status" value="1"/>
</dbReference>
<dbReference type="EMBL" id="CP001778">
    <property type="protein sequence ID" value="ADD41539.1"/>
    <property type="molecule type" value="Genomic_DNA"/>
</dbReference>
<gene>
    <name evidence="8" type="ordered locus">Snas_1843</name>
</gene>
<comment type="similarity">
    <text evidence="1 7">Belongs to the cytochrome P450 family.</text>
</comment>
<keyword evidence="3 7" id="KW-0479">Metal-binding</keyword>
<dbReference type="InterPro" id="IPR017972">
    <property type="entry name" value="Cyt_P450_CS"/>
</dbReference>
<dbReference type="InterPro" id="IPR001128">
    <property type="entry name" value="Cyt_P450"/>
</dbReference>
<name>D3PYH2_STANL</name>
<dbReference type="GO" id="GO:0020037">
    <property type="term" value="F:heme binding"/>
    <property type="evidence" value="ECO:0007669"/>
    <property type="project" value="InterPro"/>
</dbReference>
<evidence type="ECO:0000256" key="3">
    <source>
        <dbReference type="ARBA" id="ARBA00022723"/>
    </source>
</evidence>
<dbReference type="eggNOG" id="COG2124">
    <property type="taxonomic scope" value="Bacteria"/>
</dbReference>
<dbReference type="Gene3D" id="1.10.630.10">
    <property type="entry name" value="Cytochrome P450"/>
    <property type="match status" value="1"/>
</dbReference>
<dbReference type="InterPro" id="IPR002397">
    <property type="entry name" value="Cyt_P450_B"/>
</dbReference>
<keyword evidence="4 7" id="KW-0560">Oxidoreductase</keyword>
<dbReference type="PROSITE" id="PS00086">
    <property type="entry name" value="CYTOCHROME_P450"/>
    <property type="match status" value="1"/>
</dbReference>
<dbReference type="HOGENOM" id="CLU_033716_1_1_11"/>
<dbReference type="GO" id="GO:0005506">
    <property type="term" value="F:iron ion binding"/>
    <property type="evidence" value="ECO:0007669"/>
    <property type="project" value="InterPro"/>
</dbReference>
<dbReference type="OrthoDB" id="3664945at2"/>
<protein>
    <submittedName>
        <fullName evidence="8">Cytochrome P450</fullName>
    </submittedName>
</protein>
<keyword evidence="5 7" id="KW-0408">Iron</keyword>
<evidence type="ECO:0000256" key="2">
    <source>
        <dbReference type="ARBA" id="ARBA00022617"/>
    </source>
</evidence>
<dbReference type="SUPFAM" id="SSF48264">
    <property type="entry name" value="Cytochrome P450"/>
    <property type="match status" value="1"/>
</dbReference>
<dbReference type="FunFam" id="1.10.630.10:FF:000018">
    <property type="entry name" value="Cytochrome P450 monooxygenase"/>
    <property type="match status" value="1"/>
</dbReference>
<dbReference type="CDD" id="cd11030">
    <property type="entry name" value="CYP105-like"/>
    <property type="match status" value="1"/>
</dbReference>
<evidence type="ECO:0000313" key="8">
    <source>
        <dbReference type="EMBL" id="ADD41539.1"/>
    </source>
</evidence>
<dbReference type="RefSeq" id="WP_013017110.1">
    <property type="nucleotide sequence ID" value="NC_013947.1"/>
</dbReference>
<proteinExistence type="inferred from homology"/>
<dbReference type="InterPro" id="IPR036396">
    <property type="entry name" value="Cyt_P450_sf"/>
</dbReference>
<dbReference type="GO" id="GO:0004497">
    <property type="term" value="F:monooxygenase activity"/>
    <property type="evidence" value="ECO:0007669"/>
    <property type="project" value="UniProtKB-KW"/>
</dbReference>
<dbReference type="KEGG" id="sna:Snas_1843"/>
<keyword evidence="9" id="KW-1185">Reference proteome</keyword>
<dbReference type="Pfam" id="PF00067">
    <property type="entry name" value="p450"/>
    <property type="match status" value="1"/>
</dbReference>
<evidence type="ECO:0000256" key="5">
    <source>
        <dbReference type="ARBA" id="ARBA00023004"/>
    </source>
</evidence>
<dbReference type="STRING" id="446470.Snas_1843"/>
<dbReference type="Proteomes" id="UP000000844">
    <property type="component" value="Chromosome"/>
</dbReference>
<dbReference type="PRINTS" id="PR00385">
    <property type="entry name" value="P450"/>
</dbReference>
<evidence type="ECO:0000256" key="7">
    <source>
        <dbReference type="RuleBase" id="RU000461"/>
    </source>
</evidence>
<evidence type="ECO:0000256" key="6">
    <source>
        <dbReference type="ARBA" id="ARBA00023033"/>
    </source>
</evidence>
<accession>D3PYH2</accession>
<sequence length="403" mass="44294">MTDTASTPRNAFPMARSCPYDPPDGYAALRAAPTISQVTLPSGRSAWLVASHADARALLADPRLSISRENPGFPSIVEMREAPDLKVTPSLIGLDPPEHTALRRPVITEFTVKRIRGMGPGIQRIVDEHIDAMLAAEKPVDLVASLAMPVPSLVICDLLGVPYSDHGFFQERSGAMLNLTLRPEQRHAALSDLSNYMDKLVTRAEAAPGDDLIGRLIVKTRETGEYDHDQTRDLARLLLLAGHETTANMISLGTVALLNNPEQLDELKADSSLWPNAVEELLRYFTIADFVPARTALADIEVGGVTIREGEGVILLTASADRDEAAFEDPDALDIHRAARHHLAFGYGVHQCLGQNLARLELEIVYRTLFDRIPDLRVAVPEEELPFKHDSFIYGMHALPVTW</sequence>
<reference evidence="8 9" key="1">
    <citation type="journal article" date="2009" name="Stand. Genomic Sci.">
        <title>Complete genome sequence of Stackebrandtia nassauensis type strain (LLR-40K-21).</title>
        <authorList>
            <person name="Munk C."/>
            <person name="Lapidus A."/>
            <person name="Copeland A."/>
            <person name="Jando M."/>
            <person name="Mayilraj S."/>
            <person name="Glavina Del Rio T."/>
            <person name="Nolan M."/>
            <person name="Chen F."/>
            <person name="Lucas S."/>
            <person name="Tice H."/>
            <person name="Cheng J.F."/>
            <person name="Han C."/>
            <person name="Detter J.C."/>
            <person name="Bruce D."/>
            <person name="Goodwin L."/>
            <person name="Chain P."/>
            <person name="Pitluck S."/>
            <person name="Goker M."/>
            <person name="Ovchinikova G."/>
            <person name="Pati A."/>
            <person name="Ivanova N."/>
            <person name="Mavromatis K."/>
            <person name="Chen A."/>
            <person name="Palaniappan K."/>
            <person name="Land M."/>
            <person name="Hauser L."/>
            <person name="Chang Y.J."/>
            <person name="Jeffries C.D."/>
            <person name="Bristow J."/>
            <person name="Eisen J.A."/>
            <person name="Markowitz V."/>
            <person name="Hugenholtz P."/>
            <person name="Kyrpides N.C."/>
            <person name="Klenk H.P."/>
        </authorList>
    </citation>
    <scope>NUCLEOTIDE SEQUENCE [LARGE SCALE GENOMIC DNA]</scope>
    <source>
        <strain evidence="9">DSM 44728 / CIP 108903 / NRRL B-16338 / NBRC 102104 / LLR-40K-21</strain>
    </source>
</reference>
<dbReference type="AlphaFoldDB" id="D3PYH2"/>
<keyword evidence="6 7" id="KW-0503">Monooxygenase</keyword>
<evidence type="ECO:0000313" key="9">
    <source>
        <dbReference type="Proteomes" id="UP000000844"/>
    </source>
</evidence>
<evidence type="ECO:0000256" key="4">
    <source>
        <dbReference type="ARBA" id="ARBA00023002"/>
    </source>
</evidence>
<dbReference type="GO" id="GO:0016705">
    <property type="term" value="F:oxidoreductase activity, acting on paired donors, with incorporation or reduction of molecular oxygen"/>
    <property type="evidence" value="ECO:0007669"/>
    <property type="project" value="InterPro"/>
</dbReference>
<evidence type="ECO:0000256" key="1">
    <source>
        <dbReference type="ARBA" id="ARBA00010617"/>
    </source>
</evidence>
<keyword evidence="2 7" id="KW-0349">Heme</keyword>